<protein>
    <submittedName>
        <fullName evidence="3">TRAP transporter substrate-binding protein DctP</fullName>
    </submittedName>
</protein>
<keyword evidence="1 2" id="KW-0732">Signal</keyword>
<organism evidence="3 4">
    <name type="scientific">Silvania hatchlandensis</name>
    <dbReference type="NCBI Taxonomy" id="2926469"/>
    <lineage>
        <taxon>Bacteria</taxon>
        <taxon>Pseudomonadati</taxon>
        <taxon>Pseudomonadota</taxon>
        <taxon>Gammaproteobacteria</taxon>
        <taxon>Enterobacterales</taxon>
        <taxon>Enterobacteriaceae</taxon>
        <taxon>Silvania</taxon>
    </lineage>
</organism>
<dbReference type="Pfam" id="PF03480">
    <property type="entry name" value="DctP"/>
    <property type="match status" value="1"/>
</dbReference>
<evidence type="ECO:0000313" key="3">
    <source>
        <dbReference type="EMBL" id="MCU6667140.1"/>
    </source>
</evidence>
<dbReference type="AlphaFoldDB" id="A0A9J6Q8V3"/>
<sequence length="348" mass="39183">MKRTGWVFCLFAALVLPGVVKAQTTLRYTDHEPYGNMRTHIIKNTFFNAIEHESQGRIKIDAHWNGEISSSYNALETLSQGERADIGIVVPEYNPEQLPRHQLFKSFPLGPDSGNAQVQFFHRVFSEYPQFAAELDNNNLVMLQFFLGYPAAFFTTRSGVGPAQLTGTRWRTASFWHQSFLRNAGATPVTLPWNSKIVDALQKGQLDGLLVNVDSGDDIGAPRSAPYIQLSPALWLGHVYLLVVNKQTWNALSPQDRAAIQRAAASTEHALGSWLDTSLNRMAKQLEQQGAHVHFLSRKECNQWRDATRYQQVQARWIEQQESKGVTDAGRLLQSVSMLLSDSIEENQ</sequence>
<dbReference type="PANTHER" id="PTHR33376:SF15">
    <property type="entry name" value="BLL6794 PROTEIN"/>
    <property type="match status" value="1"/>
</dbReference>
<name>A0A9J6Q8V3_9ENTR</name>
<comment type="caution">
    <text evidence="3">The sequence shown here is derived from an EMBL/GenBank/DDBJ whole genome shotgun (WGS) entry which is preliminary data.</text>
</comment>
<dbReference type="GO" id="GO:0055085">
    <property type="term" value="P:transmembrane transport"/>
    <property type="evidence" value="ECO:0007669"/>
    <property type="project" value="InterPro"/>
</dbReference>
<dbReference type="RefSeq" id="WP_271284612.1">
    <property type="nucleotide sequence ID" value="NZ_JAMGZK010000055.1"/>
</dbReference>
<reference evidence="3" key="1">
    <citation type="submission" date="2022-05" db="EMBL/GenBank/DDBJ databases">
        <title>Description of a novel species of Leclercia; Leclercia tamurae and the Proposal for a Novel Genus Silvania gen. nov. Containing Two Novel Species Silvania hatchlandensis sp. nov. and Silvania confinis sp. nov. Isolated from the Rhizosphere of Oak.</title>
        <authorList>
            <person name="Maddock D.W."/>
            <person name="Brady C.L."/>
            <person name="Denman S."/>
            <person name="Arnold D."/>
        </authorList>
    </citation>
    <scope>NUCLEOTIDE SEQUENCE</scope>
    <source>
        <strain evidence="3">H19S6</strain>
    </source>
</reference>
<feature type="chain" id="PRO_5039930041" evidence="2">
    <location>
        <begin position="23"/>
        <end position="348"/>
    </location>
</feature>
<evidence type="ECO:0000313" key="4">
    <source>
        <dbReference type="Proteomes" id="UP001063816"/>
    </source>
</evidence>
<dbReference type="PANTHER" id="PTHR33376">
    <property type="match status" value="1"/>
</dbReference>
<dbReference type="EMBL" id="JAMGZK010000055">
    <property type="protein sequence ID" value="MCU6667140.1"/>
    <property type="molecule type" value="Genomic_DNA"/>
</dbReference>
<dbReference type="Gene3D" id="3.40.190.170">
    <property type="entry name" value="Bacterial extracellular solute-binding protein, family 7"/>
    <property type="match status" value="1"/>
</dbReference>
<dbReference type="NCBIfam" id="NF037995">
    <property type="entry name" value="TRAP_S1"/>
    <property type="match status" value="1"/>
</dbReference>
<dbReference type="InterPro" id="IPR038404">
    <property type="entry name" value="TRAP_DctP_sf"/>
</dbReference>
<evidence type="ECO:0000256" key="2">
    <source>
        <dbReference type="SAM" id="SignalP"/>
    </source>
</evidence>
<evidence type="ECO:0000256" key="1">
    <source>
        <dbReference type="ARBA" id="ARBA00022729"/>
    </source>
</evidence>
<dbReference type="Proteomes" id="UP001063816">
    <property type="component" value="Unassembled WGS sequence"/>
</dbReference>
<keyword evidence="4" id="KW-1185">Reference proteome</keyword>
<dbReference type="InterPro" id="IPR018389">
    <property type="entry name" value="DctP_fam"/>
</dbReference>
<proteinExistence type="predicted"/>
<feature type="signal peptide" evidence="2">
    <location>
        <begin position="1"/>
        <end position="22"/>
    </location>
</feature>
<gene>
    <name evidence="3" type="primary">dctP</name>
    <name evidence="3" type="ORF">M8014_22660</name>
</gene>
<accession>A0A9J6Q8V3</accession>